<accession>A0ABS7KAG1</accession>
<organism evidence="3 4">
    <name type="scientific">Mesobacillus maritimus</name>
    <dbReference type="NCBI Taxonomy" id="1643336"/>
    <lineage>
        <taxon>Bacteria</taxon>
        <taxon>Bacillati</taxon>
        <taxon>Bacillota</taxon>
        <taxon>Bacilli</taxon>
        <taxon>Bacillales</taxon>
        <taxon>Bacillaceae</taxon>
        <taxon>Mesobacillus</taxon>
    </lineage>
</organism>
<reference evidence="3 4" key="1">
    <citation type="submission" date="2020-07" db="EMBL/GenBank/DDBJ databases">
        <title>Fungal Genomes of the International Space Station.</title>
        <authorList>
            <person name="Seuylemezian A."/>
            <person name="Singh N.K."/>
            <person name="Wood J."/>
            <person name="Venkateswaran K."/>
        </authorList>
    </citation>
    <scope>NUCLEOTIDE SEQUENCE [LARGE SCALE GENOMIC DNA]</scope>
    <source>
        <strain evidence="3 4">PL-B2</strain>
    </source>
</reference>
<evidence type="ECO:0000256" key="1">
    <source>
        <dbReference type="SAM" id="MobiDB-lite"/>
    </source>
</evidence>
<dbReference type="RefSeq" id="WP_221875290.1">
    <property type="nucleotide sequence ID" value="NZ_JACWFH010000031.1"/>
</dbReference>
<feature type="domain" description="GerMN" evidence="2">
    <location>
        <begin position="254"/>
        <end position="343"/>
    </location>
</feature>
<protein>
    <submittedName>
        <fullName evidence="3">GerMN domain-containing protein</fullName>
    </submittedName>
</protein>
<comment type="caution">
    <text evidence="3">The sequence shown here is derived from an EMBL/GenBank/DDBJ whole genome shotgun (WGS) entry which is preliminary data.</text>
</comment>
<dbReference type="Pfam" id="PF10646">
    <property type="entry name" value="Germane"/>
    <property type="match status" value="2"/>
</dbReference>
<feature type="region of interest" description="Disordered" evidence="1">
    <location>
        <begin position="342"/>
        <end position="363"/>
    </location>
</feature>
<gene>
    <name evidence="3" type="ORF">H0185_20125</name>
</gene>
<keyword evidence="4" id="KW-1185">Reference proteome</keyword>
<name>A0ABS7KAG1_9BACI</name>
<evidence type="ECO:0000313" key="3">
    <source>
        <dbReference type="EMBL" id="MBY0099080.1"/>
    </source>
</evidence>
<evidence type="ECO:0000313" key="4">
    <source>
        <dbReference type="Proteomes" id="UP000769780"/>
    </source>
</evidence>
<evidence type="ECO:0000259" key="2">
    <source>
        <dbReference type="SMART" id="SM00909"/>
    </source>
</evidence>
<dbReference type="InterPro" id="IPR019606">
    <property type="entry name" value="GerMN"/>
</dbReference>
<dbReference type="Proteomes" id="UP000769780">
    <property type="component" value="Unassembled WGS sequence"/>
</dbReference>
<sequence length="363" mass="39239">MSKNRKTTLVTASALATAVLLSGCGLFGGEEKKQIDPPQNASYLEESEMEMVEESVGAETETKTETEGTEEAVETTVPTELYLIDKNGYVVSQTMDLPKTEGVAKQALEYLVENGPVSQLLPNDFRAVLPADTEMTVNVKDGTATVDFSNEFATYKEEDEQRILESVTWTLTQFDAIDKVKIQLNGKELDSMPVGGTPIGDELTRADGINLNTTGAVDITNTSPVTVYYIGGEAENYYYVPVTKRVNNDGVNEIEATINELAAGPGHGTGLLSQFQSDVKLLADPKIEDGKVTLDFNESIYGSFEEKLVSEHVLNTLVLSLTEQKGIESVAVTVNGEAGLKTEEGADLTEPVTRPQKVNTGSF</sequence>
<feature type="domain" description="GerMN" evidence="2">
    <location>
        <begin position="104"/>
        <end position="193"/>
    </location>
</feature>
<feature type="region of interest" description="Disordered" evidence="1">
    <location>
        <begin position="52"/>
        <end position="74"/>
    </location>
</feature>
<dbReference type="EMBL" id="JACWFH010000031">
    <property type="protein sequence ID" value="MBY0099080.1"/>
    <property type="molecule type" value="Genomic_DNA"/>
</dbReference>
<dbReference type="SMART" id="SM00909">
    <property type="entry name" value="Germane"/>
    <property type="match status" value="2"/>
</dbReference>
<proteinExistence type="predicted"/>
<dbReference type="PROSITE" id="PS51257">
    <property type="entry name" value="PROKAR_LIPOPROTEIN"/>
    <property type="match status" value="1"/>
</dbReference>